<accession>A0ABT4KD28</accession>
<keyword evidence="8" id="KW-1185">Reference proteome</keyword>
<reference evidence="7" key="1">
    <citation type="submission" date="2022-10" db="EMBL/GenBank/DDBJ databases">
        <title>Whole genome sequencing of three plant growth promoting bacteria isolated from Vachellia tortilis subsp. raddiana in Morocco.</title>
        <authorList>
            <person name="Hnini M."/>
            <person name="Zouagui R."/>
            <person name="Zouagui H."/>
            <person name="Chemao Elfihri M.-W."/>
            <person name="Ibrahimi A."/>
            <person name="Sbabou L."/>
            <person name="Aurag J."/>
        </authorList>
    </citation>
    <scope>NUCLEOTIDE SEQUENCE</scope>
    <source>
        <strain evidence="7">LMR678</strain>
    </source>
</reference>
<feature type="domain" description="Transglycosylase SLT" evidence="6">
    <location>
        <begin position="531"/>
        <end position="632"/>
    </location>
</feature>
<feature type="chain" id="PRO_5047451717" evidence="5">
    <location>
        <begin position="25"/>
        <end position="687"/>
    </location>
</feature>
<comment type="similarity">
    <text evidence="2">Belongs to the virb1 family.</text>
</comment>
<dbReference type="PROSITE" id="PS00922">
    <property type="entry name" value="TRANSGLYCOSYLASE"/>
    <property type="match status" value="1"/>
</dbReference>
<evidence type="ECO:0000256" key="3">
    <source>
        <dbReference type="ARBA" id="ARBA00022729"/>
    </source>
</evidence>
<evidence type="ECO:0000256" key="2">
    <source>
        <dbReference type="ARBA" id="ARBA00009387"/>
    </source>
</evidence>
<evidence type="ECO:0000259" key="6">
    <source>
        <dbReference type="Pfam" id="PF01464"/>
    </source>
</evidence>
<evidence type="ECO:0000256" key="4">
    <source>
        <dbReference type="SAM" id="MobiDB-lite"/>
    </source>
</evidence>
<organism evidence="7 8">
    <name type="scientific">Sinorhizobium psoraleae</name>
    <dbReference type="NCBI Taxonomy" id="520838"/>
    <lineage>
        <taxon>Bacteria</taxon>
        <taxon>Pseudomonadati</taxon>
        <taxon>Pseudomonadota</taxon>
        <taxon>Alphaproteobacteria</taxon>
        <taxon>Hyphomicrobiales</taxon>
        <taxon>Rhizobiaceae</taxon>
        <taxon>Sinorhizobium/Ensifer group</taxon>
        <taxon>Sinorhizobium</taxon>
    </lineage>
</organism>
<dbReference type="Proteomes" id="UP001079430">
    <property type="component" value="Unassembled WGS sequence"/>
</dbReference>
<evidence type="ECO:0000256" key="1">
    <source>
        <dbReference type="ARBA" id="ARBA00007734"/>
    </source>
</evidence>
<protein>
    <submittedName>
        <fullName evidence="7">Transglycosylase SLT domain-containing protein</fullName>
    </submittedName>
</protein>
<dbReference type="PANTHER" id="PTHR37423:SF2">
    <property type="entry name" value="MEMBRANE-BOUND LYTIC MUREIN TRANSGLYCOSYLASE C"/>
    <property type="match status" value="1"/>
</dbReference>
<dbReference type="PANTHER" id="PTHR37423">
    <property type="entry name" value="SOLUBLE LYTIC MUREIN TRANSGLYCOSYLASE-RELATED"/>
    <property type="match status" value="1"/>
</dbReference>
<dbReference type="InterPro" id="IPR008939">
    <property type="entry name" value="Lytic_TGlycosylase_superhlx_U"/>
</dbReference>
<evidence type="ECO:0000313" key="8">
    <source>
        <dbReference type="Proteomes" id="UP001079430"/>
    </source>
</evidence>
<feature type="signal peptide" evidence="5">
    <location>
        <begin position="1"/>
        <end position="24"/>
    </location>
</feature>
<dbReference type="Pfam" id="PF01464">
    <property type="entry name" value="SLT"/>
    <property type="match status" value="1"/>
</dbReference>
<dbReference type="InterPro" id="IPR023346">
    <property type="entry name" value="Lysozyme-like_dom_sf"/>
</dbReference>
<feature type="region of interest" description="Disordered" evidence="4">
    <location>
        <begin position="24"/>
        <end position="44"/>
    </location>
</feature>
<evidence type="ECO:0000313" key="7">
    <source>
        <dbReference type="EMBL" id="MCZ4089861.1"/>
    </source>
</evidence>
<dbReference type="Gene3D" id="1.25.20.10">
    <property type="entry name" value="Bacterial muramidases"/>
    <property type="match status" value="1"/>
</dbReference>
<gene>
    <name evidence="7" type="ORF">O3W52_07220</name>
</gene>
<proteinExistence type="inferred from homology"/>
<dbReference type="InterPro" id="IPR000189">
    <property type="entry name" value="Transglyc_AS"/>
</dbReference>
<sequence length="687" mass="74539">MRRPLFLPVAIMVGAAVLASSAPASETHRTAVPANRPDSPSKTGRVADVTAAISAAVAPIGADLKTGLDALSNREPAKAIAVRDGMPSGTLERHILTWAIAVSGQKGVPSYEIAEAQRELQGWPGLKLLRAHSERALYRENPPAADVIAAFGATRPETAEGTIILARALVAQGQNAAAAKHLRAIWLKDALDKDTETKILSEFSGLLTTADHRRRMELLLYRARVEQAGRFSDLGKAQSLYRAWTAVIRGSDNAAALIKAVDLSWRDSPAFLFVRIEHLRKQDKYQEAAKLLAQMPKDSEALVNPGEWWTEQRIVSRGLLDEGDFRGAYRVAASHAATEATDIVDAEFHAGWYALRGLEDSATAAGHFRKILEASTRPISASRAWYWLGRAAEAGGPGDPKEHLANAARYHGTFYGQLSAARLGRSTLDVSYPSPTPEDRVRFERREAVRAISRLDAAGHGWRADSLYRSLAEELTSPGELAMLAARAEETGNHQLSLQIGKIAFARGVDVAALAFPIGVIPSSADITGAGKALAYAIARQESAFNPAAVSAANARGLLQLLPGTAKGVASRFGLAYSKDRLTTDAGYNATLGAHYLGEQINSFGGSYILTFIAYNAGPRRVPEWLDRYGDPRGKPIDDVVDWIERIPFQETRNYVQRVMENYQVYKSRLGEPADIVADLRMGRKLP</sequence>
<comment type="caution">
    <text evidence="7">The sequence shown here is derived from an EMBL/GenBank/DDBJ whole genome shotgun (WGS) entry which is preliminary data.</text>
</comment>
<name>A0ABT4KD28_9HYPH</name>
<dbReference type="Gene3D" id="1.10.530.10">
    <property type="match status" value="1"/>
</dbReference>
<dbReference type="CDD" id="cd13401">
    <property type="entry name" value="Slt70-like"/>
    <property type="match status" value="1"/>
</dbReference>
<dbReference type="EMBL" id="JAPVOI010000004">
    <property type="protein sequence ID" value="MCZ4089861.1"/>
    <property type="molecule type" value="Genomic_DNA"/>
</dbReference>
<keyword evidence="3 5" id="KW-0732">Signal</keyword>
<dbReference type="InterPro" id="IPR008258">
    <property type="entry name" value="Transglycosylase_SLT_dom_1"/>
</dbReference>
<dbReference type="SUPFAM" id="SSF48435">
    <property type="entry name" value="Bacterial muramidases"/>
    <property type="match status" value="1"/>
</dbReference>
<comment type="similarity">
    <text evidence="1">Belongs to the transglycosylase Slt family.</text>
</comment>
<dbReference type="SUPFAM" id="SSF53955">
    <property type="entry name" value="Lysozyme-like"/>
    <property type="match status" value="1"/>
</dbReference>
<evidence type="ECO:0000256" key="5">
    <source>
        <dbReference type="SAM" id="SignalP"/>
    </source>
</evidence>
<dbReference type="RefSeq" id="WP_269276985.1">
    <property type="nucleotide sequence ID" value="NZ_JAPVOI010000004.1"/>
</dbReference>